<organism evidence="1 2">
    <name type="scientific">Ramazzottius varieornatus</name>
    <name type="common">Water bear</name>
    <name type="synonym">Tardigrade</name>
    <dbReference type="NCBI Taxonomy" id="947166"/>
    <lineage>
        <taxon>Eukaryota</taxon>
        <taxon>Metazoa</taxon>
        <taxon>Ecdysozoa</taxon>
        <taxon>Tardigrada</taxon>
        <taxon>Eutardigrada</taxon>
        <taxon>Parachela</taxon>
        <taxon>Hypsibioidea</taxon>
        <taxon>Ramazzottiidae</taxon>
        <taxon>Ramazzottius</taxon>
    </lineage>
</organism>
<dbReference type="OrthoDB" id="5978526at2759"/>
<dbReference type="Proteomes" id="UP000186922">
    <property type="component" value="Unassembled WGS sequence"/>
</dbReference>
<name>A0A1D1W5X0_RAMVA</name>
<reference evidence="1 2" key="1">
    <citation type="journal article" date="2016" name="Nat. Commun.">
        <title>Extremotolerant tardigrade genome and improved radiotolerance of human cultured cells by tardigrade-unique protein.</title>
        <authorList>
            <person name="Hashimoto T."/>
            <person name="Horikawa D.D."/>
            <person name="Saito Y."/>
            <person name="Kuwahara H."/>
            <person name="Kozuka-Hata H."/>
            <person name="Shin-I T."/>
            <person name="Minakuchi Y."/>
            <person name="Ohishi K."/>
            <person name="Motoyama A."/>
            <person name="Aizu T."/>
            <person name="Enomoto A."/>
            <person name="Kondo K."/>
            <person name="Tanaka S."/>
            <person name="Hara Y."/>
            <person name="Koshikawa S."/>
            <person name="Sagara H."/>
            <person name="Miura T."/>
            <person name="Yokobori S."/>
            <person name="Miyagawa K."/>
            <person name="Suzuki Y."/>
            <person name="Kubo T."/>
            <person name="Oyama M."/>
            <person name="Kohara Y."/>
            <person name="Fujiyama A."/>
            <person name="Arakawa K."/>
            <person name="Katayama T."/>
            <person name="Toyoda A."/>
            <person name="Kunieda T."/>
        </authorList>
    </citation>
    <scope>NUCLEOTIDE SEQUENCE [LARGE SCALE GENOMIC DNA]</scope>
    <source>
        <strain evidence="1 2">YOKOZUNA-1</strain>
    </source>
</reference>
<dbReference type="PANTHER" id="PTHR34615:SF1">
    <property type="entry name" value="PX DOMAIN-CONTAINING PROTEIN"/>
    <property type="match status" value="1"/>
</dbReference>
<dbReference type="EMBL" id="BDGG01000019">
    <property type="protein sequence ID" value="GAV08831.1"/>
    <property type="molecule type" value="Genomic_DNA"/>
</dbReference>
<accession>A0A1D1W5X0</accession>
<sequence length="203" mass="23911">MCAEVQALRVRYARRERRIIRLLRWQTDMLLYRHAALEYERYYVRHEIDLVNTLNEKMRYHFRMENYQDLCRLRDALQLPEAVIGENRVVVSRSLALAVPLKRLAFTNRWVDCMDLLGRERTQLSRIFNATVSAIYRKHSHLLENMDQPWLTRERVDLHANAIHRACGIMIAVGASSTELPERFFVPKDIRGSNTADTHGSTS</sequence>
<dbReference type="AlphaFoldDB" id="A0A1D1W5X0"/>
<evidence type="ECO:0000313" key="1">
    <source>
        <dbReference type="EMBL" id="GAV08831.1"/>
    </source>
</evidence>
<comment type="caution">
    <text evidence="1">The sequence shown here is derived from an EMBL/GenBank/DDBJ whole genome shotgun (WGS) entry which is preliminary data.</text>
</comment>
<proteinExistence type="predicted"/>
<evidence type="ECO:0000313" key="2">
    <source>
        <dbReference type="Proteomes" id="UP000186922"/>
    </source>
</evidence>
<keyword evidence="2" id="KW-1185">Reference proteome</keyword>
<dbReference type="PANTHER" id="PTHR34615">
    <property type="entry name" value="PX DOMAIN-CONTAINING PROTEIN"/>
    <property type="match status" value="1"/>
</dbReference>
<protein>
    <submittedName>
        <fullName evidence="1">Uncharacterized protein</fullName>
    </submittedName>
</protein>
<gene>
    <name evidence="1" type="primary">RvY_18467-1</name>
    <name evidence="1" type="synonym">RvY_18467.1</name>
    <name evidence="1" type="ORF">RvY_18467</name>
</gene>